<evidence type="ECO:0000256" key="1">
    <source>
        <dbReference type="ARBA" id="ARBA00010995"/>
    </source>
</evidence>
<dbReference type="Proteomes" id="UP000821853">
    <property type="component" value="Chromosome 2"/>
</dbReference>
<sequence>MKQIWKIALRRNYASNHACLSSPPLPPVKRRAAGRSSSSSSSSTVGATATARTGNLLLLAPILRSPYYPACRRVAASPSAAMHFSTSTTADSASSEPLSDQFGTAEAPVFRPRRALVLTKFSRYEFEKRRHAHLTEDELVQDCGVIYKSSLFLSLFSPPPPLFSPPIVGPWCYYCVWAKLESRGSDYNSLVHHHKIHTRNRELVVNTLRENGIETRLVDRFEYTDSNIDWADVIFTTGGDGTFLMAASKVHSRDKPIIGINSDPSRSVGYLCLPGSYTENFPLALKRLLTGKFQWMWRQRLRVTLKGEHAFDAPVELHDQQLQYPEYRFLDCWQEQHRKSATEDGLAAVPPPADAVHVLPVRSLNEVFVGESLSSRWALFCW</sequence>
<gene>
    <name evidence="4" type="ORF">HPB48_019930</name>
</gene>
<dbReference type="EMBL" id="JABSTR010000004">
    <property type="protein sequence ID" value="KAH9366890.1"/>
    <property type="molecule type" value="Genomic_DNA"/>
</dbReference>
<comment type="caution">
    <text evidence="4">The sequence shown here is derived from an EMBL/GenBank/DDBJ whole genome shotgun (WGS) entry which is preliminary data.</text>
</comment>
<reference evidence="4 5" key="1">
    <citation type="journal article" date="2020" name="Cell">
        <title>Large-Scale Comparative Analyses of Tick Genomes Elucidate Their Genetic Diversity and Vector Capacities.</title>
        <authorList>
            <consortium name="Tick Genome and Microbiome Consortium (TIGMIC)"/>
            <person name="Jia N."/>
            <person name="Wang J."/>
            <person name="Shi W."/>
            <person name="Du L."/>
            <person name="Sun Y."/>
            <person name="Zhan W."/>
            <person name="Jiang J.F."/>
            <person name="Wang Q."/>
            <person name="Zhang B."/>
            <person name="Ji P."/>
            <person name="Bell-Sakyi L."/>
            <person name="Cui X.M."/>
            <person name="Yuan T.T."/>
            <person name="Jiang B.G."/>
            <person name="Yang W.F."/>
            <person name="Lam T.T."/>
            <person name="Chang Q.C."/>
            <person name="Ding S.J."/>
            <person name="Wang X.J."/>
            <person name="Zhu J.G."/>
            <person name="Ruan X.D."/>
            <person name="Zhao L."/>
            <person name="Wei J.T."/>
            <person name="Ye R.Z."/>
            <person name="Que T.C."/>
            <person name="Du C.H."/>
            <person name="Zhou Y.H."/>
            <person name="Cheng J.X."/>
            <person name="Dai P.F."/>
            <person name="Guo W.B."/>
            <person name="Han X.H."/>
            <person name="Huang E.J."/>
            <person name="Li L.F."/>
            <person name="Wei W."/>
            <person name="Gao Y.C."/>
            <person name="Liu J.Z."/>
            <person name="Shao H.Z."/>
            <person name="Wang X."/>
            <person name="Wang C.C."/>
            <person name="Yang T.C."/>
            <person name="Huo Q.B."/>
            <person name="Li W."/>
            <person name="Chen H.Y."/>
            <person name="Chen S.E."/>
            <person name="Zhou L.G."/>
            <person name="Ni X.B."/>
            <person name="Tian J.H."/>
            <person name="Sheng Y."/>
            <person name="Liu T."/>
            <person name="Pan Y.S."/>
            <person name="Xia L.Y."/>
            <person name="Li J."/>
            <person name="Zhao F."/>
            <person name="Cao W.C."/>
        </authorList>
    </citation>
    <scope>NUCLEOTIDE SEQUENCE [LARGE SCALE GENOMIC DNA]</scope>
    <source>
        <strain evidence="4">HaeL-2018</strain>
    </source>
</reference>
<dbReference type="VEuPathDB" id="VectorBase:HLOH_046201"/>
<dbReference type="GO" id="GO:0003951">
    <property type="term" value="F:NAD+ kinase activity"/>
    <property type="evidence" value="ECO:0007669"/>
    <property type="project" value="UniProtKB-EC"/>
</dbReference>
<organism evidence="4 5">
    <name type="scientific">Haemaphysalis longicornis</name>
    <name type="common">Bush tick</name>
    <dbReference type="NCBI Taxonomy" id="44386"/>
    <lineage>
        <taxon>Eukaryota</taxon>
        <taxon>Metazoa</taxon>
        <taxon>Ecdysozoa</taxon>
        <taxon>Arthropoda</taxon>
        <taxon>Chelicerata</taxon>
        <taxon>Arachnida</taxon>
        <taxon>Acari</taxon>
        <taxon>Parasitiformes</taxon>
        <taxon>Ixodida</taxon>
        <taxon>Ixodoidea</taxon>
        <taxon>Ixodidae</taxon>
        <taxon>Haemaphysalinae</taxon>
        <taxon>Haemaphysalis</taxon>
    </lineage>
</organism>
<dbReference type="OMA" id="WHFNINK"/>
<dbReference type="GO" id="GO:0019674">
    <property type="term" value="P:NAD+ metabolic process"/>
    <property type="evidence" value="ECO:0007669"/>
    <property type="project" value="TreeGrafter"/>
</dbReference>
<comment type="similarity">
    <text evidence="1">Belongs to the NAD kinase family.</text>
</comment>
<dbReference type="InterPro" id="IPR016064">
    <property type="entry name" value="NAD/diacylglycerol_kinase_sf"/>
</dbReference>
<dbReference type="Gene3D" id="3.40.50.10330">
    <property type="entry name" value="Probable inorganic polyphosphate/atp-NAD kinase, domain 1"/>
    <property type="match status" value="1"/>
</dbReference>
<feature type="compositionally biased region" description="Low complexity" evidence="3">
    <location>
        <begin position="34"/>
        <end position="47"/>
    </location>
</feature>
<dbReference type="PANTHER" id="PTHR13158">
    <property type="match status" value="1"/>
</dbReference>
<proteinExistence type="inferred from homology"/>
<dbReference type="GO" id="GO:0006741">
    <property type="term" value="P:NADP+ biosynthetic process"/>
    <property type="evidence" value="ECO:0007669"/>
    <property type="project" value="InterPro"/>
</dbReference>
<name>A0A9J6FUA8_HAELO</name>
<protein>
    <recommendedName>
        <fullName evidence="2">NAD(+) kinase</fullName>
        <ecNumber evidence="2">2.7.1.23</ecNumber>
    </recommendedName>
</protein>
<dbReference type="GO" id="GO:0005739">
    <property type="term" value="C:mitochondrion"/>
    <property type="evidence" value="ECO:0007669"/>
    <property type="project" value="TreeGrafter"/>
</dbReference>
<dbReference type="SUPFAM" id="SSF111331">
    <property type="entry name" value="NAD kinase/diacylglycerol kinase-like"/>
    <property type="match status" value="1"/>
</dbReference>
<evidence type="ECO:0000313" key="5">
    <source>
        <dbReference type="Proteomes" id="UP000821853"/>
    </source>
</evidence>
<dbReference type="OrthoDB" id="185618at2759"/>
<dbReference type="InterPro" id="IPR017438">
    <property type="entry name" value="ATP-NAD_kinase_N"/>
</dbReference>
<keyword evidence="5" id="KW-1185">Reference proteome</keyword>
<evidence type="ECO:0000256" key="2">
    <source>
        <dbReference type="ARBA" id="ARBA00012120"/>
    </source>
</evidence>
<evidence type="ECO:0000313" key="4">
    <source>
        <dbReference type="EMBL" id="KAH9366890.1"/>
    </source>
</evidence>
<dbReference type="Pfam" id="PF01513">
    <property type="entry name" value="NAD_kinase"/>
    <property type="match status" value="1"/>
</dbReference>
<evidence type="ECO:0000256" key="3">
    <source>
        <dbReference type="SAM" id="MobiDB-lite"/>
    </source>
</evidence>
<accession>A0A9J6FUA8</accession>
<dbReference type="AlphaFoldDB" id="A0A9J6FUA8"/>
<dbReference type="InterPro" id="IPR002504">
    <property type="entry name" value="NADK"/>
</dbReference>
<feature type="region of interest" description="Disordered" evidence="3">
    <location>
        <begin position="20"/>
        <end position="47"/>
    </location>
</feature>
<dbReference type="PANTHER" id="PTHR13158:SF5">
    <property type="entry name" value="NAD KINASE 2, MITOCHONDRIAL"/>
    <property type="match status" value="1"/>
</dbReference>
<dbReference type="EC" id="2.7.1.23" evidence="2"/>